<organism evidence="2 3">
    <name type="scientific">Haematococcus lacustris</name>
    <name type="common">Green alga</name>
    <name type="synonym">Haematococcus pluvialis</name>
    <dbReference type="NCBI Taxonomy" id="44745"/>
    <lineage>
        <taxon>Eukaryota</taxon>
        <taxon>Viridiplantae</taxon>
        <taxon>Chlorophyta</taxon>
        <taxon>core chlorophytes</taxon>
        <taxon>Chlorophyceae</taxon>
        <taxon>CS clade</taxon>
        <taxon>Chlamydomonadales</taxon>
        <taxon>Haematococcaceae</taxon>
        <taxon>Haematococcus</taxon>
    </lineage>
</organism>
<accession>A0A6A0A0H7</accession>
<evidence type="ECO:0000313" key="2">
    <source>
        <dbReference type="EMBL" id="GFH22232.1"/>
    </source>
</evidence>
<keyword evidence="1" id="KW-0175">Coiled coil</keyword>
<dbReference type="AlphaFoldDB" id="A0A6A0A0H7"/>
<proteinExistence type="predicted"/>
<reference evidence="2 3" key="1">
    <citation type="submission" date="2020-02" db="EMBL/GenBank/DDBJ databases">
        <title>Draft genome sequence of Haematococcus lacustris strain NIES-144.</title>
        <authorList>
            <person name="Morimoto D."/>
            <person name="Nakagawa S."/>
            <person name="Yoshida T."/>
            <person name="Sawayama S."/>
        </authorList>
    </citation>
    <scope>NUCLEOTIDE SEQUENCE [LARGE SCALE GENOMIC DNA]</scope>
    <source>
        <strain evidence="2 3">NIES-144</strain>
    </source>
</reference>
<gene>
    <name evidence="2" type="ORF">HaLaN_19662</name>
</gene>
<feature type="coiled-coil region" evidence="1">
    <location>
        <begin position="80"/>
        <end position="114"/>
    </location>
</feature>
<name>A0A6A0A0H7_HAELA</name>
<evidence type="ECO:0000313" key="3">
    <source>
        <dbReference type="Proteomes" id="UP000485058"/>
    </source>
</evidence>
<dbReference type="EMBL" id="BLLF01001996">
    <property type="protein sequence ID" value="GFH22232.1"/>
    <property type="molecule type" value="Genomic_DNA"/>
</dbReference>
<comment type="caution">
    <text evidence="2">The sequence shown here is derived from an EMBL/GenBank/DDBJ whole genome shotgun (WGS) entry which is preliminary data.</text>
</comment>
<feature type="coiled-coil region" evidence="1">
    <location>
        <begin position="194"/>
        <end position="235"/>
    </location>
</feature>
<keyword evidence="3" id="KW-1185">Reference proteome</keyword>
<evidence type="ECO:0000256" key="1">
    <source>
        <dbReference type="SAM" id="Coils"/>
    </source>
</evidence>
<dbReference type="Proteomes" id="UP000485058">
    <property type="component" value="Unassembled WGS sequence"/>
</dbReference>
<protein>
    <submittedName>
        <fullName evidence="2">Uncharacterized protein</fullName>
    </submittedName>
</protein>
<sequence length="257" mass="27867">MKQAQAQLQASLAAAEKRGDAASLLSQGLKSSLQAMEQRHSAQLQAPSAGIYSSGVRELARLSAQLAVALRGAHGVDNQLAALKQTVRERELDIQELQAQAAAHELVLQQVRDENAAALMAQRQTLDAAHDDERALFSREINELQSRLSSMRQLAIRDRQDADERLAAVHQSVSGEVDAAMARSLESTVPIGQLHHAQAKAARSEREASRLEREVALLQEALSKAQAQVAELLDVKERVLKWSSGNAYCNAMGASLN</sequence>